<dbReference type="EMBL" id="JWLZ01000046">
    <property type="protein sequence ID" value="KHT64786.1"/>
    <property type="molecule type" value="Genomic_DNA"/>
</dbReference>
<dbReference type="Proteomes" id="UP000031278">
    <property type="component" value="Unassembled WGS sequence"/>
</dbReference>
<organism evidence="1 2">
    <name type="scientific">Photobacterium gaetbulicola</name>
    <dbReference type="NCBI Taxonomy" id="1295392"/>
    <lineage>
        <taxon>Bacteria</taxon>
        <taxon>Pseudomonadati</taxon>
        <taxon>Pseudomonadota</taxon>
        <taxon>Gammaproteobacteria</taxon>
        <taxon>Vibrionales</taxon>
        <taxon>Vibrionaceae</taxon>
        <taxon>Photobacterium</taxon>
    </lineage>
</organism>
<dbReference type="Gene3D" id="1.10.238.160">
    <property type="match status" value="1"/>
</dbReference>
<dbReference type="Pfam" id="PF05930">
    <property type="entry name" value="Phage_AlpA"/>
    <property type="match status" value="1"/>
</dbReference>
<dbReference type="RefSeq" id="WP_039458712.1">
    <property type="nucleotide sequence ID" value="NZ_JWLZ01000046.1"/>
</dbReference>
<dbReference type="InterPro" id="IPR010260">
    <property type="entry name" value="AlpA"/>
</dbReference>
<evidence type="ECO:0000313" key="2">
    <source>
        <dbReference type="Proteomes" id="UP000031278"/>
    </source>
</evidence>
<dbReference type="AlphaFoldDB" id="A0A0B9H1I1"/>
<reference evidence="1 2" key="1">
    <citation type="submission" date="2014-12" db="EMBL/GenBank/DDBJ databases">
        <title>Genome sequencing of Photobacterium gaetbulicola AD005a.</title>
        <authorList>
            <person name="Adrian T.G.S."/>
            <person name="Chan K.G."/>
        </authorList>
    </citation>
    <scope>NUCLEOTIDE SEQUENCE [LARGE SCALE GENOMIC DNA]</scope>
    <source>
        <strain evidence="1 2">AD005a</strain>
    </source>
</reference>
<proteinExistence type="predicted"/>
<name>A0A0B9H1I1_9GAMM</name>
<sequence>MEKALQHLPAAPTKQIVQTDRLIRERERRLITSISRSHCYKLEQDGRFPKRVVLGPRSVAWKLSEILTWLDNN</sequence>
<accession>A0A0B9H1I1</accession>
<protein>
    <recommendedName>
        <fullName evidence="3">Transcriptional regulator</fullName>
    </recommendedName>
</protein>
<evidence type="ECO:0000313" key="1">
    <source>
        <dbReference type="EMBL" id="KHT64786.1"/>
    </source>
</evidence>
<evidence type="ECO:0008006" key="3">
    <source>
        <dbReference type="Google" id="ProtNLM"/>
    </source>
</evidence>
<gene>
    <name evidence="1" type="ORF">RJ45_04495</name>
</gene>
<comment type="caution">
    <text evidence="1">The sequence shown here is derived from an EMBL/GenBank/DDBJ whole genome shotgun (WGS) entry which is preliminary data.</text>
</comment>